<dbReference type="EMBL" id="BAABKQ010000001">
    <property type="protein sequence ID" value="GAA4807978.1"/>
    <property type="molecule type" value="Genomic_DNA"/>
</dbReference>
<organism evidence="1 2">
    <name type="scientific">Tomitella cavernea</name>
    <dbReference type="NCBI Taxonomy" id="1387982"/>
    <lineage>
        <taxon>Bacteria</taxon>
        <taxon>Bacillati</taxon>
        <taxon>Actinomycetota</taxon>
        <taxon>Actinomycetes</taxon>
        <taxon>Mycobacteriales</taxon>
        <taxon>Tomitella</taxon>
    </lineage>
</organism>
<accession>A0ABP9CGQ9</accession>
<evidence type="ECO:0000313" key="1">
    <source>
        <dbReference type="EMBL" id="GAA4807978.1"/>
    </source>
</evidence>
<name>A0ABP9CGQ9_9ACTN</name>
<gene>
    <name evidence="1" type="ORF">GCM10023353_09470</name>
</gene>
<dbReference type="Proteomes" id="UP001500839">
    <property type="component" value="Unassembled WGS sequence"/>
</dbReference>
<sequence>MGVVEVSVMAECEGGPAAWSPEARQRAARILVRLNTELGKEITPRIRWIAEGGEVQAAGAAAPAEPAAPSGESG</sequence>
<keyword evidence="2" id="KW-1185">Reference proteome</keyword>
<protein>
    <submittedName>
        <fullName evidence="1">Uncharacterized protein</fullName>
    </submittedName>
</protein>
<comment type="caution">
    <text evidence="1">The sequence shown here is derived from an EMBL/GenBank/DDBJ whole genome shotgun (WGS) entry which is preliminary data.</text>
</comment>
<proteinExistence type="predicted"/>
<reference evidence="2" key="1">
    <citation type="journal article" date="2019" name="Int. J. Syst. Evol. Microbiol.">
        <title>The Global Catalogue of Microorganisms (GCM) 10K type strain sequencing project: providing services to taxonomists for standard genome sequencing and annotation.</title>
        <authorList>
            <consortium name="The Broad Institute Genomics Platform"/>
            <consortium name="The Broad Institute Genome Sequencing Center for Infectious Disease"/>
            <person name="Wu L."/>
            <person name="Ma J."/>
        </authorList>
    </citation>
    <scope>NUCLEOTIDE SEQUENCE [LARGE SCALE GENOMIC DNA]</scope>
    <source>
        <strain evidence="2">JCM 18542</strain>
    </source>
</reference>
<evidence type="ECO:0000313" key="2">
    <source>
        <dbReference type="Proteomes" id="UP001500839"/>
    </source>
</evidence>